<feature type="region of interest" description="Disordered" evidence="1">
    <location>
        <begin position="123"/>
        <end position="145"/>
    </location>
</feature>
<dbReference type="EMBL" id="LGRX02004596">
    <property type="protein sequence ID" value="KAK3279958.1"/>
    <property type="molecule type" value="Genomic_DNA"/>
</dbReference>
<organism evidence="3 4">
    <name type="scientific">Cymbomonas tetramitiformis</name>
    <dbReference type="NCBI Taxonomy" id="36881"/>
    <lineage>
        <taxon>Eukaryota</taxon>
        <taxon>Viridiplantae</taxon>
        <taxon>Chlorophyta</taxon>
        <taxon>Pyramimonadophyceae</taxon>
        <taxon>Pyramimonadales</taxon>
        <taxon>Pyramimonadaceae</taxon>
        <taxon>Cymbomonas</taxon>
    </lineage>
</organism>
<feature type="compositionally biased region" description="Basic and acidic residues" evidence="1">
    <location>
        <begin position="158"/>
        <end position="169"/>
    </location>
</feature>
<comment type="caution">
    <text evidence="3">The sequence shown here is derived from an EMBL/GenBank/DDBJ whole genome shotgun (WGS) entry which is preliminary data.</text>
</comment>
<keyword evidence="4" id="KW-1185">Reference proteome</keyword>
<keyword evidence="2" id="KW-0732">Signal</keyword>
<dbReference type="Proteomes" id="UP001190700">
    <property type="component" value="Unassembled WGS sequence"/>
</dbReference>
<gene>
    <name evidence="3" type="ORF">CYMTET_12179</name>
</gene>
<dbReference type="AlphaFoldDB" id="A0AAE0GL02"/>
<name>A0AAE0GL02_9CHLO</name>
<reference evidence="3 4" key="1">
    <citation type="journal article" date="2015" name="Genome Biol. Evol.">
        <title>Comparative Genomics of a Bacterivorous Green Alga Reveals Evolutionary Causalities and Consequences of Phago-Mixotrophic Mode of Nutrition.</title>
        <authorList>
            <person name="Burns J.A."/>
            <person name="Paasch A."/>
            <person name="Narechania A."/>
            <person name="Kim E."/>
        </authorList>
    </citation>
    <scope>NUCLEOTIDE SEQUENCE [LARGE SCALE GENOMIC DNA]</scope>
    <source>
        <strain evidence="3 4">PLY_AMNH</strain>
    </source>
</reference>
<feature type="compositionally biased region" description="Low complexity" evidence="1">
    <location>
        <begin position="123"/>
        <end position="137"/>
    </location>
</feature>
<feature type="signal peptide" evidence="2">
    <location>
        <begin position="1"/>
        <end position="32"/>
    </location>
</feature>
<evidence type="ECO:0000313" key="3">
    <source>
        <dbReference type="EMBL" id="KAK3279958.1"/>
    </source>
</evidence>
<sequence>MHTPGISIPTPNTGVSASVAFAALLLECLVQADFNLACGGSLPIYARDNLRKSASWNVCIDNKERDWNASPELCWYETDEVFENNVEKRLLTLRLKQGRWKIRVRGDTYQVVRGRVLGHTITSSSSSTGHTISTSSSFTELPTSPTWSTCLEERAPSPRKLYDKPDVKPPNRLKSSNSSAEYCSNGNAEFCSNSNSNTNYELPYKPYGKPDVKPPNSVLLVLHGDNQWIMLEPYKMLFAVIQESKHASASVTVPRLRPLLPPHHLLRQQHPLHLL</sequence>
<feature type="chain" id="PRO_5042204109" evidence="2">
    <location>
        <begin position="33"/>
        <end position="275"/>
    </location>
</feature>
<protein>
    <submittedName>
        <fullName evidence="3">Uncharacterized protein</fullName>
    </submittedName>
</protein>
<evidence type="ECO:0000313" key="4">
    <source>
        <dbReference type="Proteomes" id="UP001190700"/>
    </source>
</evidence>
<accession>A0AAE0GL02</accession>
<evidence type="ECO:0000256" key="2">
    <source>
        <dbReference type="SAM" id="SignalP"/>
    </source>
</evidence>
<proteinExistence type="predicted"/>
<evidence type="ECO:0000256" key="1">
    <source>
        <dbReference type="SAM" id="MobiDB-lite"/>
    </source>
</evidence>
<feature type="region of interest" description="Disordered" evidence="1">
    <location>
        <begin position="158"/>
        <end position="180"/>
    </location>
</feature>